<gene>
    <name evidence="1" type="ORF">AVEN_108669_1</name>
    <name evidence="2" type="ORF">AVEN_188220_1</name>
</gene>
<proteinExistence type="predicted"/>
<protein>
    <submittedName>
        <fullName evidence="1">Uncharacterized protein</fullName>
    </submittedName>
</protein>
<name>A0A4Y2U1T9_ARAVE</name>
<dbReference type="EMBL" id="BGPR01032788">
    <property type="protein sequence ID" value="GBO06473.1"/>
    <property type="molecule type" value="Genomic_DNA"/>
</dbReference>
<dbReference type="EMBL" id="BGPR01032809">
    <property type="protein sequence ID" value="GBO06503.1"/>
    <property type="molecule type" value="Genomic_DNA"/>
</dbReference>
<evidence type="ECO:0000313" key="3">
    <source>
        <dbReference type="Proteomes" id="UP000499080"/>
    </source>
</evidence>
<organism evidence="1 3">
    <name type="scientific">Araneus ventricosus</name>
    <name type="common">Orbweaver spider</name>
    <name type="synonym">Epeira ventricosa</name>
    <dbReference type="NCBI Taxonomy" id="182803"/>
    <lineage>
        <taxon>Eukaryota</taxon>
        <taxon>Metazoa</taxon>
        <taxon>Ecdysozoa</taxon>
        <taxon>Arthropoda</taxon>
        <taxon>Chelicerata</taxon>
        <taxon>Arachnida</taxon>
        <taxon>Araneae</taxon>
        <taxon>Araneomorphae</taxon>
        <taxon>Entelegynae</taxon>
        <taxon>Araneoidea</taxon>
        <taxon>Araneidae</taxon>
        <taxon>Araneus</taxon>
    </lineage>
</organism>
<evidence type="ECO:0000313" key="1">
    <source>
        <dbReference type="EMBL" id="GBO06473.1"/>
    </source>
</evidence>
<reference evidence="1 3" key="1">
    <citation type="journal article" date="2019" name="Sci. Rep.">
        <title>Orb-weaving spider Araneus ventricosus genome elucidates the spidroin gene catalogue.</title>
        <authorList>
            <person name="Kono N."/>
            <person name="Nakamura H."/>
            <person name="Ohtoshi R."/>
            <person name="Moran D.A.P."/>
            <person name="Shinohara A."/>
            <person name="Yoshida Y."/>
            <person name="Fujiwara M."/>
            <person name="Mori M."/>
            <person name="Tomita M."/>
            <person name="Arakawa K."/>
        </authorList>
    </citation>
    <scope>NUCLEOTIDE SEQUENCE [LARGE SCALE GENOMIC DNA]</scope>
</reference>
<accession>A0A4Y2U1T9</accession>
<comment type="caution">
    <text evidence="1">The sequence shown here is derived from an EMBL/GenBank/DDBJ whole genome shotgun (WGS) entry which is preliminary data.</text>
</comment>
<dbReference type="Proteomes" id="UP000499080">
    <property type="component" value="Unassembled WGS sequence"/>
</dbReference>
<dbReference type="AlphaFoldDB" id="A0A4Y2U1T9"/>
<evidence type="ECO:0000313" key="2">
    <source>
        <dbReference type="EMBL" id="GBO06503.1"/>
    </source>
</evidence>
<sequence length="130" mass="14515">MLIIISHNSSSKCSITPINRKQGYTLNASLYELSLKSKRGRGGLVVRSWACGRRVPQARNPISLKIHRAWGLLYAKSYVVAKRSPPPAAAWKLGEGACQPRCRPRHRTVVQNYEVRPKIALVLLSNVTLI</sequence>
<keyword evidence="3" id="KW-1185">Reference proteome</keyword>